<evidence type="ECO:0000313" key="1">
    <source>
        <dbReference type="EMBL" id="QFR59844.1"/>
    </source>
</evidence>
<accession>A0A5P8PRB3</accession>
<sequence length="81" mass="9268">MRKSNEELAASKFKYACGLARKEMQFVIRQWRNNRGGAIFEHLGAADSDAIRPLLIKAMDKLGYTYTISPPEANLLYIEFK</sequence>
<dbReference type="Proteomes" id="UP000325783">
    <property type="component" value="Segment"/>
</dbReference>
<evidence type="ECO:0000313" key="2">
    <source>
        <dbReference type="Proteomes" id="UP000325783"/>
    </source>
</evidence>
<dbReference type="EMBL" id="MN584918">
    <property type="protein sequence ID" value="QFR59844.1"/>
    <property type="molecule type" value="Genomic_DNA"/>
</dbReference>
<proteinExistence type="predicted"/>
<protein>
    <submittedName>
        <fullName evidence="1">Uncharacterized protein</fullName>
    </submittedName>
</protein>
<reference evidence="1 2" key="1">
    <citation type="submission" date="2019-10" db="EMBL/GenBank/DDBJ databases">
        <authorList>
            <person name="Lin L.C."/>
        </authorList>
    </citation>
    <scope>NUCLEOTIDE SEQUENCE [LARGE SCALE GENOMIC DNA]</scope>
</reference>
<organism evidence="1 2">
    <name type="scientific">Vibrio phage phi50-12</name>
    <dbReference type="NCBI Taxonomy" id="2654972"/>
    <lineage>
        <taxon>Viruses</taxon>
        <taxon>Duplodnaviria</taxon>
        <taxon>Heunggongvirae</taxon>
        <taxon>Uroviricota</taxon>
        <taxon>Caudoviricetes</taxon>
        <taxon>Schitoviridae</taxon>
        <taxon>Penintadodekavirus</taxon>
        <taxon>Penintadodekavirus 5012</taxon>
    </lineage>
</organism>
<gene>
    <name evidence="1" type="ORF">VOWphi5012_060</name>
</gene>
<name>A0A5P8PRB3_9CAUD</name>
<keyword evidence="2" id="KW-1185">Reference proteome</keyword>